<gene>
    <name evidence="2" type="ORF">CISIN_1g0206971mg</name>
</gene>
<evidence type="ECO:0000313" key="2">
    <source>
        <dbReference type="EMBL" id="KDO57344.1"/>
    </source>
</evidence>
<dbReference type="EMBL" id="KK784963">
    <property type="protein sequence ID" value="KDO57344.1"/>
    <property type="molecule type" value="Genomic_DNA"/>
</dbReference>
<dbReference type="Proteomes" id="UP000027120">
    <property type="component" value="Unassembled WGS sequence"/>
</dbReference>
<protein>
    <submittedName>
        <fullName evidence="2">Uncharacterized protein</fullName>
    </submittedName>
</protein>
<sequence length="25" mass="2738">AEVILPCAPPPEPKYQLRRTGSAPF</sequence>
<proteinExistence type="predicted"/>
<reference evidence="2 3" key="1">
    <citation type="submission" date="2014-04" db="EMBL/GenBank/DDBJ databases">
        <authorList>
            <consortium name="International Citrus Genome Consortium"/>
            <person name="Gmitter F."/>
            <person name="Chen C."/>
            <person name="Farmerie W."/>
            <person name="Harkins T."/>
            <person name="Desany B."/>
            <person name="Mohiuddin M."/>
            <person name="Kodira C."/>
            <person name="Borodovsky M."/>
            <person name="Lomsadze A."/>
            <person name="Burns P."/>
            <person name="Jenkins J."/>
            <person name="Prochnik S."/>
            <person name="Shu S."/>
            <person name="Chapman J."/>
            <person name="Pitluck S."/>
            <person name="Schmutz J."/>
            <person name="Rokhsar D."/>
        </authorList>
    </citation>
    <scope>NUCLEOTIDE SEQUENCE</scope>
</reference>
<organism evidence="2 3">
    <name type="scientific">Citrus sinensis</name>
    <name type="common">Sweet orange</name>
    <name type="synonym">Citrus aurantium var. sinensis</name>
    <dbReference type="NCBI Taxonomy" id="2711"/>
    <lineage>
        <taxon>Eukaryota</taxon>
        <taxon>Viridiplantae</taxon>
        <taxon>Streptophyta</taxon>
        <taxon>Embryophyta</taxon>
        <taxon>Tracheophyta</taxon>
        <taxon>Spermatophyta</taxon>
        <taxon>Magnoliopsida</taxon>
        <taxon>eudicotyledons</taxon>
        <taxon>Gunneridae</taxon>
        <taxon>Pentapetalae</taxon>
        <taxon>rosids</taxon>
        <taxon>malvids</taxon>
        <taxon>Sapindales</taxon>
        <taxon>Rutaceae</taxon>
        <taxon>Aurantioideae</taxon>
        <taxon>Citrus</taxon>
    </lineage>
</organism>
<feature type="non-terminal residue" evidence="2">
    <location>
        <position position="1"/>
    </location>
</feature>
<evidence type="ECO:0000313" key="3">
    <source>
        <dbReference type="Proteomes" id="UP000027120"/>
    </source>
</evidence>
<name>A0A067EQ84_CITSI</name>
<feature type="region of interest" description="Disordered" evidence="1">
    <location>
        <begin position="1"/>
        <end position="25"/>
    </location>
</feature>
<dbReference type="AlphaFoldDB" id="A0A067EQ84"/>
<keyword evidence="3" id="KW-1185">Reference proteome</keyword>
<evidence type="ECO:0000256" key="1">
    <source>
        <dbReference type="SAM" id="MobiDB-lite"/>
    </source>
</evidence>
<accession>A0A067EQ84</accession>